<dbReference type="PANTHER" id="PTHR43537">
    <property type="entry name" value="TRANSCRIPTIONAL REGULATOR, GNTR FAMILY"/>
    <property type="match status" value="1"/>
</dbReference>
<reference evidence="5" key="2">
    <citation type="submission" date="2020-04" db="EMBL/GenBank/DDBJ databases">
        <authorList>
            <person name="Alexandrino P."/>
            <person name="Mendonca T."/>
            <person name="Guaman L."/>
            <person name="Cherix J."/>
            <person name="Lozano-Sakalauskas G."/>
            <person name="Fujita A."/>
            <person name="Filho E.R."/>
            <person name="Long P."/>
            <person name="Padilla G."/>
            <person name="Taciro M.K."/>
            <person name="Gomez J.G."/>
            <person name="Silva L.F."/>
            <person name="Torres M."/>
        </authorList>
    </citation>
    <scope>NUCLEOTIDE SEQUENCE</scope>
    <source>
        <strain evidence="5">LMG 19450</strain>
    </source>
</reference>
<evidence type="ECO:0000256" key="1">
    <source>
        <dbReference type="ARBA" id="ARBA00023015"/>
    </source>
</evidence>
<comment type="caution">
    <text evidence="5">The sequence shown here is derived from an EMBL/GenBank/DDBJ whole genome shotgun (WGS) entry which is preliminary data.</text>
</comment>
<dbReference type="Gene3D" id="1.20.120.530">
    <property type="entry name" value="GntR ligand-binding domain-like"/>
    <property type="match status" value="1"/>
</dbReference>
<evidence type="ECO:0000256" key="3">
    <source>
        <dbReference type="ARBA" id="ARBA00023163"/>
    </source>
</evidence>
<dbReference type="Gene3D" id="1.10.10.10">
    <property type="entry name" value="Winged helix-like DNA-binding domain superfamily/Winged helix DNA-binding domain"/>
    <property type="match status" value="1"/>
</dbReference>
<feature type="domain" description="HTH gntR-type" evidence="4">
    <location>
        <begin position="46"/>
        <end position="112"/>
    </location>
</feature>
<dbReference type="InterPro" id="IPR011711">
    <property type="entry name" value="GntR_C"/>
</dbReference>
<dbReference type="OrthoDB" id="5343379at2"/>
<proteinExistence type="predicted"/>
<dbReference type="GO" id="GO:0003677">
    <property type="term" value="F:DNA binding"/>
    <property type="evidence" value="ECO:0007669"/>
    <property type="project" value="UniProtKB-KW"/>
</dbReference>
<keyword evidence="2" id="KW-0238">DNA-binding</keyword>
<dbReference type="InterPro" id="IPR000524">
    <property type="entry name" value="Tscrpt_reg_HTH_GntR"/>
</dbReference>
<evidence type="ECO:0000313" key="6">
    <source>
        <dbReference type="Proteomes" id="UP000030460"/>
    </source>
</evidence>
<name>A0A8T6ZHS1_9BURK</name>
<dbReference type="InterPro" id="IPR008920">
    <property type="entry name" value="TF_FadR/GntR_C"/>
</dbReference>
<dbReference type="PROSITE" id="PS50949">
    <property type="entry name" value="HTH_GNTR"/>
    <property type="match status" value="1"/>
</dbReference>
<evidence type="ECO:0000256" key="2">
    <source>
        <dbReference type="ARBA" id="ARBA00023125"/>
    </source>
</evidence>
<dbReference type="Pfam" id="PF00392">
    <property type="entry name" value="GntR"/>
    <property type="match status" value="1"/>
</dbReference>
<gene>
    <name evidence="5" type="ORF">NH14_022035</name>
</gene>
<dbReference type="GO" id="GO:0003700">
    <property type="term" value="F:DNA-binding transcription factor activity"/>
    <property type="evidence" value="ECO:0007669"/>
    <property type="project" value="InterPro"/>
</dbReference>
<dbReference type="InterPro" id="IPR036390">
    <property type="entry name" value="WH_DNA-bd_sf"/>
</dbReference>
<dbReference type="SMART" id="SM00895">
    <property type="entry name" value="FCD"/>
    <property type="match status" value="1"/>
</dbReference>
<protein>
    <submittedName>
        <fullName evidence="5">GntR family transcriptional regulator</fullName>
    </submittedName>
</protein>
<dbReference type="SUPFAM" id="SSF48008">
    <property type="entry name" value="GntR ligand-binding domain-like"/>
    <property type="match status" value="1"/>
</dbReference>
<accession>A0A8T6ZHS1</accession>
<reference evidence="5" key="1">
    <citation type="journal article" date="2015" name="Genome Announc.">
        <title>Draft Genome Sequence of the Polyhydroxyalkanoate-Producing Bacterium Burkholderia sacchari LMG 19450 Isolated from Brazilian Sugarcane Plantation Soil.</title>
        <authorList>
            <person name="Alexandrino P.M."/>
            <person name="Mendonca T.T."/>
            <person name="Guaman Bautista L.P."/>
            <person name="Cherix J."/>
            <person name="Lozano-Sakalauskas G.C."/>
            <person name="Fujita A."/>
            <person name="Ramos Filho E."/>
            <person name="Long P."/>
            <person name="Padilla G."/>
            <person name="Taciro M.K."/>
            <person name="Gomez J.G."/>
            <person name="Silva L.F."/>
        </authorList>
    </citation>
    <scope>NUCLEOTIDE SEQUENCE</scope>
    <source>
        <strain evidence="5">LMG 19450</strain>
    </source>
</reference>
<dbReference type="Pfam" id="PF07729">
    <property type="entry name" value="FCD"/>
    <property type="match status" value="1"/>
</dbReference>
<evidence type="ECO:0000313" key="5">
    <source>
        <dbReference type="EMBL" id="NLP63790.1"/>
    </source>
</evidence>
<dbReference type="SMART" id="SM00345">
    <property type="entry name" value="HTH_GNTR"/>
    <property type="match status" value="1"/>
</dbReference>
<evidence type="ECO:0000259" key="4">
    <source>
        <dbReference type="PROSITE" id="PS50949"/>
    </source>
</evidence>
<dbReference type="Proteomes" id="UP000030460">
    <property type="component" value="Unassembled WGS sequence"/>
</dbReference>
<dbReference type="EMBL" id="JTDB02000006">
    <property type="protein sequence ID" value="NLP63790.1"/>
    <property type="molecule type" value="Genomic_DNA"/>
</dbReference>
<keyword evidence="3" id="KW-0804">Transcription</keyword>
<dbReference type="SUPFAM" id="SSF46785">
    <property type="entry name" value="Winged helix' DNA-binding domain"/>
    <property type="match status" value="1"/>
</dbReference>
<dbReference type="RefSeq" id="WP_152617176.1">
    <property type="nucleotide sequence ID" value="NZ_CADFGF010000006.1"/>
</dbReference>
<organism evidence="5 6">
    <name type="scientific">Paraburkholderia sacchari</name>
    <dbReference type="NCBI Taxonomy" id="159450"/>
    <lineage>
        <taxon>Bacteria</taxon>
        <taxon>Pseudomonadati</taxon>
        <taxon>Pseudomonadota</taxon>
        <taxon>Betaproteobacteria</taxon>
        <taxon>Burkholderiales</taxon>
        <taxon>Burkholderiaceae</taxon>
        <taxon>Paraburkholderia</taxon>
    </lineage>
</organism>
<keyword evidence="1" id="KW-0805">Transcription regulation</keyword>
<dbReference type="PANTHER" id="PTHR43537:SF24">
    <property type="entry name" value="GLUCONATE OPERON TRANSCRIPTIONAL REPRESSOR"/>
    <property type="match status" value="1"/>
</dbReference>
<dbReference type="InterPro" id="IPR036388">
    <property type="entry name" value="WH-like_DNA-bd_sf"/>
</dbReference>
<sequence>MAALTIRATEDENAWKIQNSVYGTAAMTRGVAKIPKAPVRTALTQTTLTETIYQEVRARMQRGDIGPNDRILDYEIANEFGCTRMPVRQALVRLVNEGFLVGTTRGFIIPRLTNNDVHEIFEVRRLLEPSAAAGATAVLTDVQDAALKRAWQKAVRSCEKQDGAALMAANVEFRDVWLSAVQNSRLQDTIRRFTDHAQQVRSLTLTDPSTQKIALAGMRELLEGFLERDSKRVRAAMLEFILNAEQRYFVSVDGQNP</sequence>
<keyword evidence="6" id="KW-1185">Reference proteome</keyword>
<dbReference type="AlphaFoldDB" id="A0A8T6ZHS1"/>